<evidence type="ECO:0000313" key="2">
    <source>
        <dbReference type="Proteomes" id="UP001197626"/>
    </source>
</evidence>
<name>A0ABY3PF07_9STAP</name>
<organism evidence="1 2">
    <name type="scientific">Staphylococcus ratti</name>
    <dbReference type="NCBI Taxonomy" id="2892440"/>
    <lineage>
        <taxon>Bacteria</taxon>
        <taxon>Bacillati</taxon>
        <taxon>Bacillota</taxon>
        <taxon>Bacilli</taxon>
        <taxon>Bacillales</taxon>
        <taxon>Staphylococcaceae</taxon>
        <taxon>Staphylococcus</taxon>
    </lineage>
</organism>
<gene>
    <name evidence="1" type="ORF">LN051_04640</name>
</gene>
<accession>A0ABY3PF07</accession>
<dbReference type="RefSeq" id="WP_229293387.1">
    <property type="nucleotide sequence ID" value="NZ_CP086654.1"/>
</dbReference>
<proteinExistence type="predicted"/>
<evidence type="ECO:0008006" key="3">
    <source>
        <dbReference type="Google" id="ProtNLM"/>
    </source>
</evidence>
<evidence type="ECO:0000313" key="1">
    <source>
        <dbReference type="EMBL" id="UEX90907.1"/>
    </source>
</evidence>
<protein>
    <recommendedName>
        <fullName evidence="3">ComK family protein</fullName>
    </recommendedName>
</protein>
<keyword evidence="2" id="KW-1185">Reference proteome</keyword>
<sequence length="144" mass="16692">MQHFNTLLYAKTSQTMTHQLDIQFSNFRINTSISMYQFLNDLLKTNHKDLTTQQHLSSELLNIGQFIPIFVTPQIVLCPLYAKRAPHQMYINMAQVIGMVSSKNQTRIFFPNNQHVVVDIPITFCSKKWKECILLTQLLMGDSV</sequence>
<dbReference type="EMBL" id="CP086654">
    <property type="protein sequence ID" value="UEX90907.1"/>
    <property type="molecule type" value="Genomic_DNA"/>
</dbReference>
<dbReference type="Proteomes" id="UP001197626">
    <property type="component" value="Chromosome"/>
</dbReference>
<reference evidence="1 2" key="1">
    <citation type="journal article" date="2022" name="Pathogens">
        <title>Staphylococcus ratti sp. nov. Isolated from a Lab Rat.</title>
        <authorList>
            <person name="Kovarovic V."/>
            <person name="Sedlacek I."/>
            <person name="Petras P."/>
            <person name="Kralova S."/>
            <person name="Maslanova I."/>
            <person name="Svec P."/>
            <person name="Neumann-Schaal M."/>
            <person name="Botka T."/>
            <person name="Gelbicova T."/>
            <person name="Stankova E."/>
            <person name="Doskar J."/>
            <person name="Pantucek R."/>
        </authorList>
    </citation>
    <scope>NUCLEOTIDE SEQUENCE [LARGE SCALE GENOMIC DNA]</scope>
    <source>
        <strain evidence="1 2">CCM 9025</strain>
    </source>
</reference>